<dbReference type="Pfam" id="PF11209">
    <property type="entry name" value="LmeA"/>
    <property type="match status" value="1"/>
</dbReference>
<evidence type="ECO:0008006" key="3">
    <source>
        <dbReference type="Google" id="ProtNLM"/>
    </source>
</evidence>
<sequence length="231" mass="25768">MRKLLFSAVILLALLLAFEVGITVLSERGIQKALKSQYGMPDNLKVSINSFPLTLSLIRNHLGQLRMTWDGQVNTITPSGEPVNPTYYGQINLYDVELDMPALLRTRLEIRQISRIKAAIIFSEESLNLAMGPQNGYLVIDEGRIFQANTDPKVQYKLKVSNGDTIFLEPLSPSTGDSDSLQNSQSSIEVTYEVTISNKLPLDARLQSASVERDRVVIEVGIPIWEGYIEI</sequence>
<organism evidence="1 2">
    <name type="scientific">Candidatus Solincola sediminis</name>
    <dbReference type="NCBI Taxonomy" id="1797199"/>
    <lineage>
        <taxon>Bacteria</taxon>
        <taxon>Bacillati</taxon>
        <taxon>Actinomycetota</taxon>
        <taxon>Candidatus Geothermincolia</taxon>
        <taxon>Candidatus Geothermincolales</taxon>
        <taxon>Candidatus Geothermincolaceae</taxon>
        <taxon>Candidatus Solincola</taxon>
    </lineage>
</organism>
<evidence type="ECO:0000313" key="2">
    <source>
        <dbReference type="Proteomes" id="UP000177876"/>
    </source>
</evidence>
<accession>A0A1F2WU44</accession>
<comment type="caution">
    <text evidence="1">The sequence shown here is derived from an EMBL/GenBank/DDBJ whole genome shotgun (WGS) entry which is preliminary data.</text>
</comment>
<dbReference type="AlphaFoldDB" id="A0A1F2WU44"/>
<dbReference type="STRING" id="1797197.A2Y75_08470"/>
<dbReference type="Proteomes" id="UP000177876">
    <property type="component" value="Unassembled WGS sequence"/>
</dbReference>
<reference evidence="1 2" key="1">
    <citation type="journal article" date="2016" name="Nat. Commun.">
        <title>Thousands of microbial genomes shed light on interconnected biogeochemical processes in an aquifer system.</title>
        <authorList>
            <person name="Anantharaman K."/>
            <person name="Brown C.T."/>
            <person name="Hug L.A."/>
            <person name="Sharon I."/>
            <person name="Castelle C.J."/>
            <person name="Probst A.J."/>
            <person name="Thomas B.C."/>
            <person name="Singh A."/>
            <person name="Wilkins M.J."/>
            <person name="Karaoz U."/>
            <person name="Brodie E.L."/>
            <person name="Williams K.H."/>
            <person name="Hubbard S.S."/>
            <person name="Banfield J.F."/>
        </authorList>
    </citation>
    <scope>NUCLEOTIDE SEQUENCE [LARGE SCALE GENOMIC DNA]</scope>
</reference>
<dbReference type="EMBL" id="MELK01000004">
    <property type="protein sequence ID" value="OFW60381.1"/>
    <property type="molecule type" value="Genomic_DNA"/>
</dbReference>
<proteinExistence type="predicted"/>
<gene>
    <name evidence="1" type="ORF">A2Y75_08470</name>
</gene>
<protein>
    <recommendedName>
        <fullName evidence="3">DUF2993 domain-containing protein</fullName>
    </recommendedName>
</protein>
<evidence type="ECO:0000313" key="1">
    <source>
        <dbReference type="EMBL" id="OFW60381.1"/>
    </source>
</evidence>
<name>A0A1F2WU44_9ACTN</name>
<dbReference type="InterPro" id="IPR021373">
    <property type="entry name" value="DUF2993"/>
</dbReference>